<sequence length="74" mass="8311">MIGVQITVEAVDVKFLCESLCRTPTFYHFYLTPYTPGVAYLAPKLCNWSLGQKNNGAPVKNLANTLFSYHPKTQ</sequence>
<accession>A0A075AXB9</accession>
<dbReference type="HOGENOM" id="CLU_2689200_0_0_1"/>
<proteinExistence type="predicted"/>
<dbReference type="EMBL" id="KE560916">
    <property type="protein sequence ID" value="EPZ34789.1"/>
    <property type="molecule type" value="Genomic_DNA"/>
</dbReference>
<gene>
    <name evidence="1" type="ORF">O9G_005670</name>
</gene>
<evidence type="ECO:0000313" key="1">
    <source>
        <dbReference type="EMBL" id="EPZ34789.1"/>
    </source>
</evidence>
<name>A0A075AXB9_ROZAC</name>
<evidence type="ECO:0000313" key="2">
    <source>
        <dbReference type="Proteomes" id="UP000030755"/>
    </source>
</evidence>
<organism evidence="1 2">
    <name type="scientific">Rozella allomycis (strain CSF55)</name>
    <dbReference type="NCBI Taxonomy" id="988480"/>
    <lineage>
        <taxon>Eukaryota</taxon>
        <taxon>Fungi</taxon>
        <taxon>Fungi incertae sedis</taxon>
        <taxon>Cryptomycota</taxon>
        <taxon>Cryptomycota incertae sedis</taxon>
        <taxon>Rozella</taxon>
    </lineage>
</organism>
<dbReference type="Proteomes" id="UP000030755">
    <property type="component" value="Unassembled WGS sequence"/>
</dbReference>
<reference evidence="1 2" key="1">
    <citation type="journal article" date="2013" name="Curr. Biol.">
        <title>Shared signatures of parasitism and phylogenomics unite Cryptomycota and microsporidia.</title>
        <authorList>
            <person name="James T.Y."/>
            <person name="Pelin A."/>
            <person name="Bonen L."/>
            <person name="Ahrendt S."/>
            <person name="Sain D."/>
            <person name="Corradi N."/>
            <person name="Stajich J.E."/>
        </authorList>
    </citation>
    <scope>NUCLEOTIDE SEQUENCE [LARGE SCALE GENOMIC DNA]</scope>
    <source>
        <strain evidence="1 2">CSF55</strain>
    </source>
</reference>
<keyword evidence="2" id="KW-1185">Reference proteome</keyword>
<protein>
    <submittedName>
        <fullName evidence="1">Uncharacterized protein</fullName>
    </submittedName>
</protein>
<dbReference type="AlphaFoldDB" id="A0A075AXB9"/>